<protein>
    <submittedName>
        <fullName evidence="1">Orotidine 5'-phosphate decarboxylase</fullName>
        <ecNumber evidence="1">4.1.1.23</ecNumber>
    </submittedName>
</protein>
<dbReference type="PATRIC" id="fig|1122180.6.peg.921"/>
<dbReference type="EC" id="4.1.1.23" evidence="1"/>
<accession>A0A017HFW4</accession>
<dbReference type="EMBL" id="APGJ01000003">
    <property type="protein sequence ID" value="EYD73397.1"/>
    <property type="molecule type" value="Genomic_DNA"/>
</dbReference>
<dbReference type="RefSeq" id="WP_017927581.1">
    <property type="nucleotide sequence ID" value="NZ_KB822996.1"/>
</dbReference>
<name>A0A017HFW4_9RHOB</name>
<keyword evidence="2" id="KW-1185">Reference proteome</keyword>
<dbReference type="AlphaFoldDB" id="A0A017HFW4"/>
<evidence type="ECO:0000313" key="2">
    <source>
        <dbReference type="Proteomes" id="UP000025047"/>
    </source>
</evidence>
<dbReference type="OrthoDB" id="7863406at2"/>
<organism evidence="1 2">
    <name type="scientific">Limimaricola hongkongensis DSM 17492</name>
    <dbReference type="NCBI Taxonomy" id="1122180"/>
    <lineage>
        <taxon>Bacteria</taxon>
        <taxon>Pseudomonadati</taxon>
        <taxon>Pseudomonadota</taxon>
        <taxon>Alphaproteobacteria</taxon>
        <taxon>Rhodobacterales</taxon>
        <taxon>Paracoccaceae</taxon>
        <taxon>Limimaricola</taxon>
    </lineage>
</organism>
<reference evidence="1 2" key="1">
    <citation type="submission" date="2013-03" db="EMBL/GenBank/DDBJ databases">
        <authorList>
            <person name="Fiebig A."/>
            <person name="Goeker M."/>
            <person name="Klenk H.-P.P."/>
        </authorList>
    </citation>
    <scope>NUCLEOTIDE SEQUENCE [LARGE SCALE GENOMIC DNA]</scope>
    <source>
        <strain evidence="1 2">DSM 17492</strain>
    </source>
</reference>
<keyword evidence="1" id="KW-0456">Lyase</keyword>
<dbReference type="Proteomes" id="UP000025047">
    <property type="component" value="Unassembled WGS sequence"/>
</dbReference>
<dbReference type="GO" id="GO:0004590">
    <property type="term" value="F:orotidine-5'-phosphate decarboxylase activity"/>
    <property type="evidence" value="ECO:0007669"/>
    <property type="project" value="UniProtKB-EC"/>
</dbReference>
<dbReference type="eggNOG" id="ENOG5033FHA">
    <property type="taxonomic scope" value="Bacteria"/>
</dbReference>
<evidence type="ECO:0000313" key="1">
    <source>
        <dbReference type="EMBL" id="EYD73397.1"/>
    </source>
</evidence>
<sequence length="70" mass="7781">MQTIRLGDVRYNAQIGAFEARVDVDRNGTTYRYPCQVAGPIDMDSGHVRAGLTRHAMRMSDSGASLWSHL</sequence>
<proteinExistence type="predicted"/>
<comment type="caution">
    <text evidence="1">The sequence shown here is derived from an EMBL/GenBank/DDBJ whole genome shotgun (WGS) entry which is preliminary data.</text>
</comment>
<dbReference type="HOGENOM" id="CLU_2771800_0_0_5"/>
<gene>
    <name evidence="1" type="ORF">Lokhon_00928</name>
</gene>